<reference evidence="3 4" key="1">
    <citation type="submission" date="2013-11" db="EMBL/GenBank/DDBJ databases">
        <title>Opisthorchis viverrini - life in the bile duct.</title>
        <authorList>
            <person name="Young N.D."/>
            <person name="Nagarajan N."/>
            <person name="Lin S.J."/>
            <person name="Korhonen P.K."/>
            <person name="Jex A.R."/>
            <person name="Hall R.S."/>
            <person name="Safavi-Hemami H."/>
            <person name="Kaewkong W."/>
            <person name="Bertrand D."/>
            <person name="Gao S."/>
            <person name="Seet Q."/>
            <person name="Wongkham S."/>
            <person name="Teh B.T."/>
            <person name="Wongkham C."/>
            <person name="Intapan P.M."/>
            <person name="Maleewong W."/>
            <person name="Yang X."/>
            <person name="Hu M."/>
            <person name="Wang Z."/>
            <person name="Hofmann A."/>
            <person name="Sternberg P.W."/>
            <person name="Tan P."/>
            <person name="Wang J."/>
            <person name="Gasser R.B."/>
        </authorList>
    </citation>
    <scope>NUCLEOTIDE SEQUENCE [LARGE SCALE GENOMIC DNA]</scope>
</reference>
<proteinExistence type="predicted"/>
<dbReference type="GO" id="GO:0004252">
    <property type="term" value="F:serine-type endopeptidase activity"/>
    <property type="evidence" value="ECO:0007669"/>
    <property type="project" value="InterPro"/>
</dbReference>
<dbReference type="CTD" id="20329927"/>
<dbReference type="GO" id="GO:0006508">
    <property type="term" value="P:proteolysis"/>
    <property type="evidence" value="ECO:0007669"/>
    <property type="project" value="InterPro"/>
</dbReference>
<gene>
    <name evidence="3" type="ORF">T265_15762</name>
</gene>
<dbReference type="InterPro" id="IPR001254">
    <property type="entry name" value="Trypsin_dom"/>
</dbReference>
<evidence type="ECO:0000313" key="4">
    <source>
        <dbReference type="Proteomes" id="UP000054324"/>
    </source>
</evidence>
<sequence>MLGTAPPLVRANYGEECHMHLRVDAFCFGLGDLPNPFNSVCVNELAGLTCVDVAHVDKRIIGGTNVVQGTYKWAVKLTALWSDRKASTCSGNILSNKWILTAAHCCVDAQLKIVRSVVEAGNPNVAVTTFDIALLKLSTPFDLTRPNVSTVKLPTTKNATLPQANEAGVIVGFGYFLHPDIYPTTAQVATFKVMTQQKCAQSYGVYNVFNSTYNFCVDDDVTRRAVKMEQNFTPSELTEHTITVSELSKGSCFIYVLFNKPDQHLFGP</sequence>
<feature type="non-terminal residue" evidence="3">
    <location>
        <position position="268"/>
    </location>
</feature>
<dbReference type="InterPro" id="IPR043504">
    <property type="entry name" value="Peptidase_S1_PA_chymotrypsin"/>
</dbReference>
<evidence type="ECO:0000313" key="3">
    <source>
        <dbReference type="EMBL" id="KER18902.1"/>
    </source>
</evidence>
<dbReference type="AlphaFoldDB" id="A0A074Z0A0"/>
<dbReference type="PROSITE" id="PS00134">
    <property type="entry name" value="TRYPSIN_HIS"/>
    <property type="match status" value="1"/>
</dbReference>
<name>A0A074Z0A0_OPIVI</name>
<dbReference type="SMART" id="SM00020">
    <property type="entry name" value="Tryp_SPc"/>
    <property type="match status" value="1"/>
</dbReference>
<dbReference type="KEGG" id="ovi:T265_15762"/>
<dbReference type="Proteomes" id="UP000054324">
    <property type="component" value="Unassembled WGS sequence"/>
</dbReference>
<dbReference type="PRINTS" id="PR00722">
    <property type="entry name" value="CHYMOTRYPSIN"/>
</dbReference>
<dbReference type="PANTHER" id="PTHR24250">
    <property type="entry name" value="CHYMOTRYPSIN-RELATED"/>
    <property type="match status" value="1"/>
</dbReference>
<dbReference type="RefSeq" id="XP_009177352.1">
    <property type="nucleotide sequence ID" value="XM_009179088.1"/>
</dbReference>
<dbReference type="InterPro" id="IPR001314">
    <property type="entry name" value="Peptidase_S1A"/>
</dbReference>
<dbReference type="EMBL" id="KL597538">
    <property type="protein sequence ID" value="KER18902.1"/>
    <property type="molecule type" value="Genomic_DNA"/>
</dbReference>
<evidence type="ECO:0000259" key="2">
    <source>
        <dbReference type="PROSITE" id="PS50240"/>
    </source>
</evidence>
<accession>A0A074Z0A0</accession>
<dbReference type="Pfam" id="PF00089">
    <property type="entry name" value="Trypsin"/>
    <property type="match status" value="1"/>
</dbReference>
<dbReference type="STRING" id="6198.A0A074Z0A0"/>
<dbReference type="SUPFAM" id="SSF50494">
    <property type="entry name" value="Trypsin-like serine proteases"/>
    <property type="match status" value="1"/>
</dbReference>
<dbReference type="Gene3D" id="2.40.10.10">
    <property type="entry name" value="Trypsin-like serine proteases"/>
    <property type="match status" value="1"/>
</dbReference>
<dbReference type="InterPro" id="IPR009003">
    <property type="entry name" value="Peptidase_S1_PA"/>
</dbReference>
<feature type="domain" description="Peptidase S1" evidence="2">
    <location>
        <begin position="60"/>
        <end position="252"/>
    </location>
</feature>
<dbReference type="InterPro" id="IPR018114">
    <property type="entry name" value="TRYPSIN_HIS"/>
</dbReference>
<evidence type="ECO:0000256" key="1">
    <source>
        <dbReference type="ARBA" id="ARBA00023157"/>
    </source>
</evidence>
<dbReference type="OrthoDB" id="9970815at2759"/>
<keyword evidence="1" id="KW-1015">Disulfide bond</keyword>
<dbReference type="PROSITE" id="PS50240">
    <property type="entry name" value="TRYPSIN_DOM"/>
    <property type="match status" value="1"/>
</dbReference>
<keyword evidence="4" id="KW-1185">Reference proteome</keyword>
<dbReference type="GeneID" id="20329927"/>
<protein>
    <recommendedName>
        <fullName evidence="2">Peptidase S1 domain-containing protein</fullName>
    </recommendedName>
</protein>
<organism evidence="3 4">
    <name type="scientific">Opisthorchis viverrini</name>
    <name type="common">Southeast Asian liver fluke</name>
    <dbReference type="NCBI Taxonomy" id="6198"/>
    <lineage>
        <taxon>Eukaryota</taxon>
        <taxon>Metazoa</taxon>
        <taxon>Spiralia</taxon>
        <taxon>Lophotrochozoa</taxon>
        <taxon>Platyhelminthes</taxon>
        <taxon>Trematoda</taxon>
        <taxon>Digenea</taxon>
        <taxon>Opisthorchiida</taxon>
        <taxon>Opisthorchiata</taxon>
        <taxon>Opisthorchiidae</taxon>
        <taxon>Opisthorchis</taxon>
    </lineage>
</organism>